<proteinExistence type="predicted"/>
<organism evidence="3 4">
    <name type="scientific">Oikopleura dioica</name>
    <name type="common">Tunicate</name>
    <dbReference type="NCBI Taxonomy" id="34765"/>
    <lineage>
        <taxon>Eukaryota</taxon>
        <taxon>Metazoa</taxon>
        <taxon>Chordata</taxon>
        <taxon>Tunicata</taxon>
        <taxon>Appendicularia</taxon>
        <taxon>Copelata</taxon>
        <taxon>Oikopleuridae</taxon>
        <taxon>Oikopleura</taxon>
    </lineage>
</organism>
<dbReference type="AlphaFoldDB" id="E4X4K5"/>
<feature type="compositionally biased region" description="Basic and acidic residues" evidence="1">
    <location>
        <begin position="480"/>
        <end position="490"/>
    </location>
</feature>
<dbReference type="CDD" id="cd00201">
    <property type="entry name" value="WW"/>
    <property type="match status" value="1"/>
</dbReference>
<dbReference type="Pfam" id="PF00397">
    <property type="entry name" value="WW"/>
    <property type="match status" value="1"/>
</dbReference>
<feature type="compositionally biased region" description="Basic and acidic residues" evidence="1">
    <location>
        <begin position="59"/>
        <end position="86"/>
    </location>
</feature>
<feature type="compositionally biased region" description="Basic residues" evidence="1">
    <location>
        <begin position="470"/>
        <end position="479"/>
    </location>
</feature>
<dbReference type="SMART" id="SM00456">
    <property type="entry name" value="WW"/>
    <property type="match status" value="1"/>
</dbReference>
<sequence length="490" mass="57049">MSDNQWGHLNPEVQIVAKRKKDNDLGLLETKSSASEDESSDQEIKDSGMQSKMQAFMDEIQKAEEQKEKRDEEKAKRKEEREKAKIEPNRWGPWIEFFDESTKHPYYYNEKTKETVWQLSQETKNRFIEEAEDKLKENEKENRKKETEKEKKKDEVKKKKSRSRSRSRSHSKTRSRSRSPERRRPKRRSPSPSKLRKLEKELNSRTKIALDKLKHFKFDGTKNLHDLQIIFIQLKARLEDFEAGKLDAFYFQKKVKEHENAISQFEESAAPAGHSLLWDTTDQTYGYVNDFSGEVSMKRPSMKPSEKLSEKSSTKLDTPPRVYKATLKNSAKSSTPWTYGEDGSVSGVLGGGKKRSPLEAYQKSQTDILKDQVIKEKAQRLRQEEVKSIRPKQNEINDRRLARLGITIETSPEKKTENVEFKPKTNPLNDEKKAEEAEKSETAKAKSDKNDETSIGMEISSEEENQVQEKRKKRRKKEKAVKSKPSDSKV</sequence>
<feature type="region of interest" description="Disordered" evidence="1">
    <location>
        <begin position="333"/>
        <end position="354"/>
    </location>
</feature>
<dbReference type="SUPFAM" id="SSF51045">
    <property type="entry name" value="WW domain"/>
    <property type="match status" value="1"/>
</dbReference>
<dbReference type="Proteomes" id="UP000001307">
    <property type="component" value="Unassembled WGS sequence"/>
</dbReference>
<dbReference type="InterPro" id="IPR001202">
    <property type="entry name" value="WW_dom"/>
</dbReference>
<evidence type="ECO:0000313" key="4">
    <source>
        <dbReference type="Proteomes" id="UP000001307"/>
    </source>
</evidence>
<dbReference type="PROSITE" id="PS50020">
    <property type="entry name" value="WW_DOMAIN_2"/>
    <property type="match status" value="1"/>
</dbReference>
<name>E4X4K5_OIKDI</name>
<feature type="compositionally biased region" description="Basic residues" evidence="1">
    <location>
        <begin position="158"/>
        <end position="195"/>
    </location>
</feature>
<evidence type="ECO:0000256" key="1">
    <source>
        <dbReference type="SAM" id="MobiDB-lite"/>
    </source>
</evidence>
<feature type="domain" description="WW" evidence="2">
    <location>
        <begin position="93"/>
        <end position="122"/>
    </location>
</feature>
<feature type="compositionally biased region" description="Basic and acidic residues" evidence="1">
    <location>
        <begin position="411"/>
        <end position="452"/>
    </location>
</feature>
<dbReference type="InterPro" id="IPR036020">
    <property type="entry name" value="WW_dom_sf"/>
</dbReference>
<accession>E4X4K5</accession>
<evidence type="ECO:0000259" key="2">
    <source>
        <dbReference type="PROSITE" id="PS50020"/>
    </source>
</evidence>
<dbReference type="EMBL" id="FN653024">
    <property type="protein sequence ID" value="CBY23995.1"/>
    <property type="molecule type" value="Genomic_DNA"/>
</dbReference>
<gene>
    <name evidence="3" type="ORF">GSOID_T00001333001</name>
</gene>
<keyword evidence="4" id="KW-1185">Reference proteome</keyword>
<feature type="region of interest" description="Disordered" evidence="1">
    <location>
        <begin position="17"/>
        <end position="86"/>
    </location>
</feature>
<evidence type="ECO:0000313" key="3">
    <source>
        <dbReference type="EMBL" id="CBY23995.1"/>
    </source>
</evidence>
<dbReference type="OrthoDB" id="2444812at2759"/>
<feature type="region of interest" description="Disordered" evidence="1">
    <location>
        <begin position="130"/>
        <end position="201"/>
    </location>
</feature>
<dbReference type="Gene3D" id="2.20.70.10">
    <property type="match status" value="1"/>
</dbReference>
<protein>
    <recommendedName>
        <fullName evidence="2">WW domain-containing protein</fullName>
    </recommendedName>
</protein>
<feature type="compositionally biased region" description="Basic and acidic residues" evidence="1">
    <location>
        <begin position="381"/>
        <end position="401"/>
    </location>
</feature>
<feature type="compositionally biased region" description="Basic and acidic residues" evidence="1">
    <location>
        <begin position="304"/>
        <end position="314"/>
    </location>
</feature>
<feature type="region of interest" description="Disordered" evidence="1">
    <location>
        <begin position="296"/>
        <end position="319"/>
    </location>
</feature>
<dbReference type="InParanoid" id="E4X4K5"/>
<feature type="region of interest" description="Disordered" evidence="1">
    <location>
        <begin position="381"/>
        <end position="490"/>
    </location>
</feature>
<reference evidence="3 4" key="1">
    <citation type="journal article" date="2010" name="Science">
        <title>Plasticity of animal genome architecture unmasked by rapid evolution of a pelagic tunicate.</title>
        <authorList>
            <person name="Denoeud F."/>
            <person name="Henriet S."/>
            <person name="Mungpakdee S."/>
            <person name="Aury J.M."/>
            <person name="Da Silva C."/>
            <person name="Brinkmann H."/>
            <person name="Mikhaleva J."/>
            <person name="Olsen L.C."/>
            <person name="Jubin C."/>
            <person name="Canestro C."/>
            <person name="Bouquet J.M."/>
            <person name="Danks G."/>
            <person name="Poulain J."/>
            <person name="Campsteijn C."/>
            <person name="Adamski M."/>
            <person name="Cross I."/>
            <person name="Yadetie F."/>
            <person name="Muffato M."/>
            <person name="Louis A."/>
            <person name="Butcher S."/>
            <person name="Tsagkogeorga G."/>
            <person name="Konrad A."/>
            <person name="Singh S."/>
            <person name="Jensen M.F."/>
            <person name="Cong E.H."/>
            <person name="Eikeseth-Otteraa H."/>
            <person name="Noel B."/>
            <person name="Anthouard V."/>
            <person name="Porcel B.M."/>
            <person name="Kachouri-Lafond R."/>
            <person name="Nishino A."/>
            <person name="Ugolini M."/>
            <person name="Chourrout P."/>
            <person name="Nishida H."/>
            <person name="Aasland R."/>
            <person name="Huzurbazar S."/>
            <person name="Westhof E."/>
            <person name="Delsuc F."/>
            <person name="Lehrach H."/>
            <person name="Reinhardt R."/>
            <person name="Weissenbach J."/>
            <person name="Roy S.W."/>
            <person name="Artiguenave F."/>
            <person name="Postlethwait J.H."/>
            <person name="Manak J.R."/>
            <person name="Thompson E.M."/>
            <person name="Jaillon O."/>
            <person name="Du Pasquier L."/>
            <person name="Boudinot P."/>
            <person name="Liberles D.A."/>
            <person name="Volff J.N."/>
            <person name="Philippe H."/>
            <person name="Lenhard B."/>
            <person name="Roest Crollius H."/>
            <person name="Wincker P."/>
            <person name="Chourrout D."/>
        </authorList>
    </citation>
    <scope>NUCLEOTIDE SEQUENCE [LARGE SCALE GENOMIC DNA]</scope>
</reference>
<feature type="compositionally biased region" description="Basic and acidic residues" evidence="1">
    <location>
        <begin position="130"/>
        <end position="157"/>
    </location>
</feature>